<dbReference type="GO" id="GO:0035097">
    <property type="term" value="C:histone methyltransferase complex"/>
    <property type="evidence" value="ECO:0007669"/>
    <property type="project" value="UniProtKB-ARBA"/>
</dbReference>
<keyword evidence="14" id="KW-1185">Reference proteome</keyword>
<feature type="repeat" description="WD" evidence="9">
    <location>
        <begin position="1374"/>
        <end position="1415"/>
    </location>
</feature>
<dbReference type="FunFam" id="1.20.1250.20:FF:000061">
    <property type="entry name" value="MFS sugar transporter"/>
    <property type="match status" value="1"/>
</dbReference>
<organism evidence="13 14">
    <name type="scientific">Penicillium arizonense</name>
    <dbReference type="NCBI Taxonomy" id="1835702"/>
    <lineage>
        <taxon>Eukaryota</taxon>
        <taxon>Fungi</taxon>
        <taxon>Dikarya</taxon>
        <taxon>Ascomycota</taxon>
        <taxon>Pezizomycotina</taxon>
        <taxon>Eurotiomycetes</taxon>
        <taxon>Eurotiomycetidae</taxon>
        <taxon>Eurotiales</taxon>
        <taxon>Aspergillaceae</taxon>
        <taxon>Penicillium</taxon>
    </lineage>
</organism>
<keyword evidence="4 9" id="KW-0853">WD repeat</keyword>
<dbReference type="Pfam" id="PF00083">
    <property type="entry name" value="Sugar_tr"/>
    <property type="match status" value="1"/>
</dbReference>
<dbReference type="PRINTS" id="PR00171">
    <property type="entry name" value="SUGRTRNSPORT"/>
</dbReference>
<comment type="subcellular location">
    <subcellularLocation>
        <location evidence="1">Membrane</location>
        <topology evidence="1">Multi-pass membrane protein</topology>
    </subcellularLocation>
</comment>
<dbReference type="InterPro" id="IPR036322">
    <property type="entry name" value="WD40_repeat_dom_sf"/>
</dbReference>
<accession>A0A1F5L4C0</accession>
<evidence type="ECO:0000256" key="6">
    <source>
        <dbReference type="ARBA" id="ARBA00022737"/>
    </source>
</evidence>
<feature type="repeat" description="WD" evidence="9">
    <location>
        <begin position="1248"/>
        <end position="1289"/>
    </location>
</feature>
<evidence type="ECO:0000256" key="11">
    <source>
        <dbReference type="SAM" id="Phobius"/>
    </source>
</evidence>
<feature type="region of interest" description="Disordered" evidence="10">
    <location>
        <begin position="530"/>
        <end position="557"/>
    </location>
</feature>
<feature type="domain" description="Major facilitator superfamily (MFS) profile" evidence="12">
    <location>
        <begin position="18"/>
        <end position="475"/>
    </location>
</feature>
<feature type="repeat" description="WD" evidence="9">
    <location>
        <begin position="1039"/>
        <end position="1080"/>
    </location>
</feature>
<feature type="repeat" description="WD" evidence="9">
    <location>
        <begin position="1457"/>
        <end position="1498"/>
    </location>
</feature>
<feature type="transmembrane region" description="Helical" evidence="11">
    <location>
        <begin position="12"/>
        <end position="31"/>
    </location>
</feature>
<dbReference type="RefSeq" id="XP_022483529.1">
    <property type="nucleotide sequence ID" value="XM_022636660.1"/>
</dbReference>
<dbReference type="CDD" id="cd00200">
    <property type="entry name" value="WD40"/>
    <property type="match status" value="2"/>
</dbReference>
<feature type="repeat" description="WD" evidence="9">
    <location>
        <begin position="1332"/>
        <end position="1373"/>
    </location>
</feature>
<feature type="transmembrane region" description="Helical" evidence="11">
    <location>
        <begin position="431"/>
        <end position="448"/>
    </location>
</feature>
<protein>
    <recommendedName>
        <fullName evidence="12">Major facilitator superfamily (MFS) profile domain-containing protein</fullName>
    </recommendedName>
</protein>
<evidence type="ECO:0000313" key="14">
    <source>
        <dbReference type="Proteomes" id="UP000177622"/>
    </source>
</evidence>
<evidence type="ECO:0000256" key="9">
    <source>
        <dbReference type="PROSITE-ProRule" id="PRU00221"/>
    </source>
</evidence>
<dbReference type="InterPro" id="IPR050349">
    <property type="entry name" value="WD_LIS1/nudF_dynein_reg"/>
</dbReference>
<keyword evidence="6" id="KW-0677">Repeat</keyword>
<dbReference type="Pfam" id="PF00400">
    <property type="entry name" value="WD40"/>
    <property type="match status" value="18"/>
</dbReference>
<feature type="repeat" description="WD" evidence="9">
    <location>
        <begin position="955"/>
        <end position="996"/>
    </location>
</feature>
<dbReference type="GO" id="GO:0016020">
    <property type="term" value="C:membrane"/>
    <property type="evidence" value="ECO:0007669"/>
    <property type="project" value="UniProtKB-SubCell"/>
</dbReference>
<dbReference type="PROSITE" id="PS50082">
    <property type="entry name" value="WD_REPEATS_2"/>
    <property type="match status" value="17"/>
</dbReference>
<dbReference type="InterPro" id="IPR019775">
    <property type="entry name" value="WD40_repeat_CS"/>
</dbReference>
<dbReference type="InterPro" id="IPR003663">
    <property type="entry name" value="Sugar/inositol_transpt"/>
</dbReference>
<evidence type="ECO:0000256" key="3">
    <source>
        <dbReference type="ARBA" id="ARBA00022448"/>
    </source>
</evidence>
<proteinExistence type="inferred from homology"/>
<gene>
    <name evidence="13" type="ORF">PENARI_c033G09590</name>
</gene>
<keyword evidence="7 11" id="KW-1133">Transmembrane helix</keyword>
<dbReference type="GO" id="GO:0022857">
    <property type="term" value="F:transmembrane transporter activity"/>
    <property type="evidence" value="ECO:0007669"/>
    <property type="project" value="InterPro"/>
</dbReference>
<keyword evidence="3" id="KW-0813">Transport</keyword>
<feature type="transmembrane region" description="Helical" evidence="11">
    <location>
        <begin position="104"/>
        <end position="126"/>
    </location>
</feature>
<dbReference type="GeneID" id="34581394"/>
<comment type="caution">
    <text evidence="13">The sequence shown here is derived from an EMBL/GenBank/DDBJ whole genome shotgun (WGS) entry which is preliminary data.</text>
</comment>
<dbReference type="InterPro" id="IPR001680">
    <property type="entry name" value="WD40_rpt"/>
</dbReference>
<evidence type="ECO:0000256" key="4">
    <source>
        <dbReference type="ARBA" id="ARBA00022574"/>
    </source>
</evidence>
<feature type="repeat" description="WD" evidence="9">
    <location>
        <begin position="1625"/>
        <end position="1666"/>
    </location>
</feature>
<feature type="repeat" description="WD" evidence="9">
    <location>
        <begin position="1206"/>
        <end position="1247"/>
    </location>
</feature>
<dbReference type="CDD" id="cd17356">
    <property type="entry name" value="MFS_HXT"/>
    <property type="match status" value="1"/>
</dbReference>
<feature type="repeat" description="WD" evidence="9">
    <location>
        <begin position="997"/>
        <end position="1038"/>
    </location>
</feature>
<dbReference type="PROSITE" id="PS00216">
    <property type="entry name" value="SUGAR_TRANSPORT_1"/>
    <property type="match status" value="1"/>
</dbReference>
<evidence type="ECO:0000259" key="12">
    <source>
        <dbReference type="PROSITE" id="PS50850"/>
    </source>
</evidence>
<keyword evidence="5 11" id="KW-0812">Transmembrane</keyword>
<dbReference type="SUPFAM" id="SSF50978">
    <property type="entry name" value="WD40 repeat-like"/>
    <property type="match status" value="3"/>
</dbReference>
<dbReference type="Proteomes" id="UP000177622">
    <property type="component" value="Unassembled WGS sequence"/>
</dbReference>
<dbReference type="InterPro" id="IPR020472">
    <property type="entry name" value="WD40_PAC1"/>
</dbReference>
<feature type="repeat" description="WD" evidence="9">
    <location>
        <begin position="1123"/>
        <end position="1164"/>
    </location>
</feature>
<dbReference type="PROSITE" id="PS50294">
    <property type="entry name" value="WD_REPEATS_REGION"/>
    <property type="match status" value="16"/>
</dbReference>
<feature type="transmembrane region" description="Helical" evidence="11">
    <location>
        <begin position="454"/>
        <end position="471"/>
    </location>
</feature>
<dbReference type="Gene3D" id="2.130.10.10">
    <property type="entry name" value="YVTN repeat-like/Quinoprotein amine dehydrogenase"/>
    <property type="match status" value="9"/>
</dbReference>
<reference evidence="13 14" key="1">
    <citation type="journal article" date="2016" name="Sci. Rep.">
        <title>Penicillium arizonense, a new, genome sequenced fungal species, reveals a high chemical diversity in secreted metabolites.</title>
        <authorList>
            <person name="Grijseels S."/>
            <person name="Nielsen J.C."/>
            <person name="Randelovic M."/>
            <person name="Nielsen J."/>
            <person name="Nielsen K.F."/>
            <person name="Workman M."/>
            <person name="Frisvad J.C."/>
        </authorList>
    </citation>
    <scope>NUCLEOTIDE SEQUENCE [LARGE SCALE GENOMIC DNA]</scope>
    <source>
        <strain evidence="13 14">CBS 141311</strain>
    </source>
</reference>
<dbReference type="InterPro" id="IPR015943">
    <property type="entry name" value="WD40/YVTN_repeat-like_dom_sf"/>
</dbReference>
<evidence type="ECO:0000256" key="8">
    <source>
        <dbReference type="ARBA" id="ARBA00023136"/>
    </source>
</evidence>
<feature type="compositionally biased region" description="Basic and acidic residues" evidence="10">
    <location>
        <begin position="543"/>
        <end position="557"/>
    </location>
</feature>
<dbReference type="InterPro" id="IPR020846">
    <property type="entry name" value="MFS_dom"/>
</dbReference>
<sequence length="1850" mass="205043">MQTKRFLGLNGTKLQIAIGFLAGMDFLLFGYDQGVTGGLLTLTSFNKYFPSINTLDSYTEGWTQAEKNNQSTRQGITVAAYNLGCFAGSIPTIWIGNILGRRKAIFLGSFIMCIGAILQCTSYGLAQLVVGRLVTGFGNGINTSTVPTWQSECCKSHRRGQMVMIEGAMITCGITISYWIDFGLMFADPNEVAWRFPLAFQIFFAAVILGFVMFLPESPRWLILKGREEEAKEVLACLMGDDTDELFIDTEFTAIKATVLEMAKGSFRDMFTMGEDRHFHRTMLAYVNQMFQQISGINLITYYIPTLLESNVGLDATTSRLIAACNGTEYFIASWIAVFTVEKFGRRSLMLFGAVGMSLSMAVLAISDSISSSHKQTPTGVKAGVAQTVFLFVFNTFFAIGWLGMTWLYPAEIVPLKIRAPANALSTSSNWIWNFMVVMITPVAFQSIGYKTYVIFAVINAAIVPVVYFFFPETTMRSLEEMDRIFRKTTNVFNVVSVARTEPHMYGPNGELLRTLDDVEDDAVRRASILNKESKAHSQTHTQHTEKYSDGNTSEDRPELPIRLGFKKLATQDHKDLVLHEIPKEVIEHDLSLFLNYRLSEIRKEREPPLPINWPGTENIRKLVALSAPLFIFAATICRIFEDPDWDPVDSLLEILNHQKDGSKLDGTYLPVLDRLLDRQTEKKKKELVQEFHQVVGAIVILESPLSVTSLSKLICLPERLIHLRLNPLYSVLSVPNDEALPVQLFHLSFRDFLLDPATCEKTPLWVDEKETHYRLATQCLHVCQNLKKNLCGLRSDGTKQVEIDQQTINECLPPELQYACRYWAHHLVRSKDQHTVMHKALLFLQVHCLHWMEAMSILGRLSDVLETIGLLQKATHGNTDTTLSEMSEILYDAKRFLLKNRQIANDAPLQLYCSGLVFAPRTAVFRKLFAAELPSWVCQFPQVDETWGSELQTLEGHSGTVQSVAFSPDGRLLASGSEDDTVRLWDTATGALQQTLEGHSSGVWSVAFSPDGQLLASSSEDETVRLWDIATGALRQTFEGHSMGVYSVAFSPDGRLLASGCFDDIVRLWDTATGALQQTLQGHSGSVNSVSFSPDGRLLASGSFDKTVRLWDMATGTLQQTLEGHSDWVWAVSFSPGGRLLVSSSRDRIVRLWDTVTGALQQTFEGPLDSVESVAFSPDGYRLASSSNNIVRLRDTATGTHQQVLEGHSRTVCSVAFSPDGRLLASGSFDKTVRLWDIGTGALQQSLEIYSVPVYSVAFSDDGRLLASGSRDGIVRLWDPTTGALLQTLKGHLDSVNLVAFSPDGRLLASGSRDRTVRLWDTTTGALQQTLKGQLDSVNLVAFSHDGGLLASGSWDTTAWPWGTAAGALQQNIKGHSYLVDSVAFLSDGQLLASHPRDKTVQLWDTMTGALQQTLESHSGSVNSLAFSPDGRLLASGSFDNTVRLWDTATGCLQTLEGHSHWVWSVAFSPDGRLLASCSRDKTVRLWDPATRALRQTLEGHSDSVGSVAFSPDGYRLASSSSDNTVRLWDTVTGGLQQTLESHSGPVYSVAFSLDSRLLASASRDRSVRLWDTATGALQRTLESHSGPVYSVAFSLDSRLLASASRDRSVRLWDTATGVLRQTLESHSGPVYSVAFSPDSQLVASGSRDRIVRLWDTATGTLQHTLEGHSDSVDSVAFSPNGRVLASSSNDKIVRLWDTATGTLQQTWIADGTVTNLECFQTDLCVCTDLRALGIQTKCDSSWTKVNPEISIEHGQWVKLNGEKVLWLPPEYRPSHYAINGNPDVWRRAIRRGLNEGWKPRDMNLNVGSILLKENDNERLEEDGQKLVKMVQNELPKIEKLVIKEEYQE</sequence>
<feature type="repeat" description="WD" evidence="9">
    <location>
        <begin position="1541"/>
        <end position="1582"/>
    </location>
</feature>
<dbReference type="Gene3D" id="1.20.1250.20">
    <property type="entry name" value="MFS general substrate transporter like domains"/>
    <property type="match status" value="1"/>
</dbReference>
<evidence type="ECO:0000256" key="1">
    <source>
        <dbReference type="ARBA" id="ARBA00004141"/>
    </source>
</evidence>
<dbReference type="PROSITE" id="PS00678">
    <property type="entry name" value="WD_REPEATS_1"/>
    <property type="match status" value="11"/>
</dbReference>
<feature type="repeat" description="WD" evidence="9">
    <location>
        <begin position="1081"/>
        <end position="1122"/>
    </location>
</feature>
<evidence type="ECO:0000256" key="10">
    <source>
        <dbReference type="SAM" id="MobiDB-lite"/>
    </source>
</evidence>
<dbReference type="PANTHER" id="PTHR44129">
    <property type="entry name" value="WD REPEAT-CONTAINING PROTEIN POP1"/>
    <property type="match status" value="1"/>
</dbReference>
<feature type="transmembrane region" description="Helical" evidence="11">
    <location>
        <begin position="349"/>
        <end position="367"/>
    </location>
</feature>
<feature type="transmembrane region" description="Helical" evidence="11">
    <location>
        <begin position="192"/>
        <end position="215"/>
    </location>
</feature>
<feature type="repeat" description="WD" evidence="9">
    <location>
        <begin position="1290"/>
        <end position="1331"/>
    </location>
</feature>
<dbReference type="PRINTS" id="PR00320">
    <property type="entry name" value="GPROTEINBRPT"/>
</dbReference>
<feature type="repeat" description="WD" evidence="9">
    <location>
        <begin position="1499"/>
        <end position="1540"/>
    </location>
</feature>
<dbReference type="EMBL" id="LXJU01000033">
    <property type="protein sequence ID" value="OGE48073.1"/>
    <property type="molecule type" value="Genomic_DNA"/>
</dbReference>
<keyword evidence="8 11" id="KW-0472">Membrane</keyword>
<dbReference type="NCBIfam" id="TIGR00879">
    <property type="entry name" value="SP"/>
    <property type="match status" value="1"/>
</dbReference>
<dbReference type="InterPro" id="IPR005828">
    <property type="entry name" value="MFS_sugar_transport-like"/>
</dbReference>
<evidence type="ECO:0000313" key="13">
    <source>
        <dbReference type="EMBL" id="OGE48073.1"/>
    </source>
</evidence>
<dbReference type="FunFam" id="2.130.10.10:FF:000228">
    <property type="entry name" value="COMPASS-like H3K4 histone methylase component WDR5A"/>
    <property type="match status" value="1"/>
</dbReference>
<evidence type="ECO:0000256" key="2">
    <source>
        <dbReference type="ARBA" id="ARBA00010992"/>
    </source>
</evidence>
<dbReference type="InterPro" id="IPR036259">
    <property type="entry name" value="MFS_trans_sf"/>
</dbReference>
<feature type="repeat" description="WD" evidence="9">
    <location>
        <begin position="1583"/>
        <end position="1624"/>
    </location>
</feature>
<evidence type="ECO:0000256" key="5">
    <source>
        <dbReference type="ARBA" id="ARBA00022692"/>
    </source>
</evidence>
<comment type="similarity">
    <text evidence="2">Belongs to the major facilitator superfamily. Sugar transporter (TC 2.A.1.1) family.</text>
</comment>
<dbReference type="SUPFAM" id="SSF103473">
    <property type="entry name" value="MFS general substrate transporter"/>
    <property type="match status" value="1"/>
</dbReference>
<evidence type="ECO:0000256" key="7">
    <source>
        <dbReference type="ARBA" id="ARBA00022989"/>
    </source>
</evidence>
<feature type="repeat" description="WD" evidence="9">
    <location>
        <begin position="1416"/>
        <end position="1452"/>
    </location>
</feature>
<dbReference type="SMART" id="SM00320">
    <property type="entry name" value="WD40"/>
    <property type="match status" value="18"/>
</dbReference>
<feature type="repeat" description="WD" evidence="9">
    <location>
        <begin position="1667"/>
        <end position="1708"/>
    </location>
</feature>
<name>A0A1F5L4C0_PENAI</name>
<dbReference type="OrthoDB" id="674604at2759"/>
<dbReference type="InterPro" id="IPR005829">
    <property type="entry name" value="Sugar_transporter_CS"/>
</dbReference>
<feature type="transmembrane region" description="Helical" evidence="11">
    <location>
        <begin position="163"/>
        <end position="180"/>
    </location>
</feature>
<feature type="transmembrane region" description="Helical" evidence="11">
    <location>
        <begin position="387"/>
        <end position="410"/>
    </location>
</feature>
<dbReference type="PROSITE" id="PS50850">
    <property type="entry name" value="MFS"/>
    <property type="match status" value="1"/>
</dbReference>